<evidence type="ECO:0000313" key="1">
    <source>
        <dbReference type="Proteomes" id="UP000887579"/>
    </source>
</evidence>
<organism evidence="1 2">
    <name type="scientific">Panagrolaimus sp. ES5</name>
    <dbReference type="NCBI Taxonomy" id="591445"/>
    <lineage>
        <taxon>Eukaryota</taxon>
        <taxon>Metazoa</taxon>
        <taxon>Ecdysozoa</taxon>
        <taxon>Nematoda</taxon>
        <taxon>Chromadorea</taxon>
        <taxon>Rhabditida</taxon>
        <taxon>Tylenchina</taxon>
        <taxon>Panagrolaimomorpha</taxon>
        <taxon>Panagrolaimoidea</taxon>
        <taxon>Panagrolaimidae</taxon>
        <taxon>Panagrolaimus</taxon>
    </lineage>
</organism>
<sequence length="330" mass="37410">MQIVLTKDRNDTLKRLEFQAYVTIVKKEFPNTDAECSNVTTDYNTVWTMDQKMGYGKNVNCSYLLVVEPNTEVFVDVNKVVFEKGVDYIRYYPEDLPRNYTTIGAPIEFIIEPDENGKEKRLVWEFVTDGSIQSSGFDVSFTQLPCVCRNATIDCETPDFNVMNFTDNYYCGNLNCNFAITKCATAEMIKIIFEPQSFGSNDELYDVFTVYSNNEVVLQIDYTNRYIGKFPVYLNSANNNSFEVVANLSTTVKLIKINVKPFTQPTFSNVTTLSAVKSNVIIDTSADKEILFQIGKGTASETFVVYSTLSQGGPLYNNESLSLKLFGEKW</sequence>
<name>A0AC34FMR5_9BILA</name>
<protein>
    <submittedName>
        <fullName evidence="2">CUB domain-containing protein</fullName>
    </submittedName>
</protein>
<accession>A0AC34FMR5</accession>
<reference evidence="2" key="1">
    <citation type="submission" date="2022-11" db="UniProtKB">
        <authorList>
            <consortium name="WormBaseParasite"/>
        </authorList>
    </citation>
    <scope>IDENTIFICATION</scope>
</reference>
<evidence type="ECO:0000313" key="2">
    <source>
        <dbReference type="WBParaSite" id="ES5_v2.g18666.t1"/>
    </source>
</evidence>
<dbReference type="WBParaSite" id="ES5_v2.g18666.t1">
    <property type="protein sequence ID" value="ES5_v2.g18666.t1"/>
    <property type="gene ID" value="ES5_v2.g18666"/>
</dbReference>
<dbReference type="Proteomes" id="UP000887579">
    <property type="component" value="Unplaced"/>
</dbReference>
<proteinExistence type="predicted"/>